<dbReference type="InterPro" id="IPR036412">
    <property type="entry name" value="HAD-like_sf"/>
</dbReference>
<dbReference type="Proteomes" id="UP000467249">
    <property type="component" value="Chromosome"/>
</dbReference>
<dbReference type="InterPro" id="IPR006379">
    <property type="entry name" value="HAD-SF_hydro_IIB"/>
</dbReference>
<dbReference type="PANTHER" id="PTHR10000:SF8">
    <property type="entry name" value="HAD SUPERFAMILY HYDROLASE-LIKE, TYPE 3"/>
    <property type="match status" value="1"/>
</dbReference>
<dbReference type="NCBIfam" id="TIGR01484">
    <property type="entry name" value="HAD-SF-IIB"/>
    <property type="match status" value="1"/>
</dbReference>
<dbReference type="AlphaFoldDB" id="A0A6N4WBP5"/>
<name>A0A6N4WBP5_9MYCO</name>
<dbReference type="Pfam" id="PF08282">
    <property type="entry name" value="Hydrolase_3"/>
    <property type="match status" value="2"/>
</dbReference>
<reference evidence="1 2" key="1">
    <citation type="journal article" date="2019" name="Emerg. Microbes Infect.">
        <title>Comprehensive subspecies identification of 175 nontuberculous mycobacteria species based on 7547 genomic profiles.</title>
        <authorList>
            <person name="Matsumoto Y."/>
            <person name="Kinjo T."/>
            <person name="Motooka D."/>
            <person name="Nabeya D."/>
            <person name="Jung N."/>
            <person name="Uechi K."/>
            <person name="Horii T."/>
            <person name="Iida T."/>
            <person name="Fujita J."/>
            <person name="Nakamura S."/>
        </authorList>
    </citation>
    <scope>NUCLEOTIDE SEQUENCE [LARGE SCALE GENOMIC DNA]</scope>
    <source>
        <strain evidence="1 2">JCM 30275</strain>
    </source>
</reference>
<dbReference type="SUPFAM" id="SSF56784">
    <property type="entry name" value="HAD-like"/>
    <property type="match status" value="1"/>
</dbReference>
<proteinExistence type="predicted"/>
<dbReference type="GO" id="GO:0000287">
    <property type="term" value="F:magnesium ion binding"/>
    <property type="evidence" value="ECO:0007669"/>
    <property type="project" value="TreeGrafter"/>
</dbReference>
<dbReference type="EMBL" id="AP022620">
    <property type="protein sequence ID" value="BBZ78459.1"/>
    <property type="molecule type" value="Genomic_DNA"/>
</dbReference>
<evidence type="ECO:0000313" key="1">
    <source>
        <dbReference type="EMBL" id="BBZ78459.1"/>
    </source>
</evidence>
<evidence type="ECO:0000313" key="2">
    <source>
        <dbReference type="Proteomes" id="UP000467249"/>
    </source>
</evidence>
<dbReference type="Gene3D" id="3.30.1240.10">
    <property type="match status" value="1"/>
</dbReference>
<dbReference type="GO" id="GO:0005829">
    <property type="term" value="C:cytosol"/>
    <property type="evidence" value="ECO:0007669"/>
    <property type="project" value="TreeGrafter"/>
</dbReference>
<dbReference type="GO" id="GO:0016791">
    <property type="term" value="F:phosphatase activity"/>
    <property type="evidence" value="ECO:0007669"/>
    <property type="project" value="TreeGrafter"/>
</dbReference>
<dbReference type="InterPro" id="IPR023214">
    <property type="entry name" value="HAD_sf"/>
</dbReference>
<dbReference type="KEGG" id="many:MANY_37960"/>
<sequence>MVVLDIDGTLHAGSDAQRRAHRRISVAVRAAVRTIVESGAHVVLSTGRLSTATLPFLQELEISVGFAVCSNGAVLIDTATGLLIEQVVFPLAAPIAHLHDRLPGAVFVAENPGVGVWTTGLVDDADTHYGAVTLVEIDQLAAAWTTRLAVHWPGHSGSELAEALSNNVIPNVQCCCYTDEPLADVTAVGVTKAAMLERLRVKLGVGASQTLAVGDGVNDIEMLIWAAHGVAMGNSPASVQAIADEICPSAADDGVATLLSRWFP</sequence>
<dbReference type="PANTHER" id="PTHR10000">
    <property type="entry name" value="PHOSPHOSERINE PHOSPHATASE"/>
    <property type="match status" value="1"/>
</dbReference>
<gene>
    <name evidence="1" type="ORF">MANY_37960</name>
</gene>
<keyword evidence="2" id="KW-1185">Reference proteome</keyword>
<dbReference type="PROSITE" id="PS01229">
    <property type="entry name" value="COF_2"/>
    <property type="match status" value="1"/>
</dbReference>
<protein>
    <submittedName>
        <fullName evidence="1">Haloacid dehalogenase</fullName>
    </submittedName>
</protein>
<dbReference type="RefSeq" id="WP_163805612.1">
    <property type="nucleotide sequence ID" value="NZ_AP022620.1"/>
</dbReference>
<organism evidence="1 2">
    <name type="scientific">Mycolicibacterium anyangense</name>
    <dbReference type="NCBI Taxonomy" id="1431246"/>
    <lineage>
        <taxon>Bacteria</taxon>
        <taxon>Bacillati</taxon>
        <taxon>Actinomycetota</taxon>
        <taxon>Actinomycetes</taxon>
        <taxon>Mycobacteriales</taxon>
        <taxon>Mycobacteriaceae</taxon>
        <taxon>Mycolicibacterium</taxon>
    </lineage>
</organism>
<accession>A0A6N4WBP5</accession>
<dbReference type="Gene3D" id="3.40.50.1000">
    <property type="entry name" value="HAD superfamily/HAD-like"/>
    <property type="match status" value="1"/>
</dbReference>